<protein>
    <recommendedName>
        <fullName evidence="2">ABC-type transport auxiliary lipoprotein component domain-containing protein</fullName>
    </recommendedName>
</protein>
<evidence type="ECO:0000313" key="3">
    <source>
        <dbReference type="EMBL" id="TJZ83293.1"/>
    </source>
</evidence>
<feature type="chain" id="PRO_5020459214" description="ABC-type transport auxiliary lipoprotein component domain-containing protein" evidence="1">
    <location>
        <begin position="19"/>
        <end position="212"/>
    </location>
</feature>
<dbReference type="Pfam" id="PF03886">
    <property type="entry name" value="ABC_trans_aux"/>
    <property type="match status" value="1"/>
</dbReference>
<evidence type="ECO:0000256" key="1">
    <source>
        <dbReference type="SAM" id="SignalP"/>
    </source>
</evidence>
<dbReference type="EMBL" id="SUNH01000017">
    <property type="protein sequence ID" value="TJZ83293.1"/>
    <property type="molecule type" value="Genomic_DNA"/>
</dbReference>
<evidence type="ECO:0000313" key="4">
    <source>
        <dbReference type="Proteomes" id="UP000306223"/>
    </source>
</evidence>
<keyword evidence="1" id="KW-0732">Signal</keyword>
<gene>
    <name evidence="3" type="ORF">FA740_12565</name>
</gene>
<dbReference type="SUPFAM" id="SSF159594">
    <property type="entry name" value="XCC0632-like"/>
    <property type="match status" value="1"/>
</dbReference>
<dbReference type="RefSeq" id="WP_136857128.1">
    <property type="nucleotide sequence ID" value="NZ_SUNH01000017.1"/>
</dbReference>
<feature type="signal peptide" evidence="1">
    <location>
        <begin position="1"/>
        <end position="18"/>
    </location>
</feature>
<evidence type="ECO:0000259" key="2">
    <source>
        <dbReference type="Pfam" id="PF03886"/>
    </source>
</evidence>
<sequence>MRLPPTRLIRALAVAAMAALPGCGALSALQGEPERDLFELRPPAALTCGPARIGELVVEPPKTRGTLDSNRIMIRPSVLQTQYLPDAEWGDTVPLTLQRLLVESLGATGSFRHVGRAPLGLSGDYALISDIRDFNAEMADGGVVIRLTVDAQMVSEMEANVVSRASFSATVPAASTRTADLIPAFDAGARQLVGQMRGWALTASGVAPSSCR</sequence>
<reference evidence="3 4" key="1">
    <citation type="submission" date="2019-04" db="EMBL/GenBank/DDBJ databases">
        <authorList>
            <person name="Li J."/>
        </authorList>
    </citation>
    <scope>NUCLEOTIDE SEQUENCE [LARGE SCALE GENOMIC DNA]</scope>
    <source>
        <strain evidence="3 4">CCTCC AB2016182</strain>
    </source>
</reference>
<name>A0A4U0QN48_9RHOB</name>
<feature type="domain" description="ABC-type transport auxiliary lipoprotein component" evidence="2">
    <location>
        <begin position="42"/>
        <end position="196"/>
    </location>
</feature>
<proteinExistence type="predicted"/>
<dbReference type="Gene3D" id="3.40.50.10610">
    <property type="entry name" value="ABC-type transport auxiliary lipoprotein component"/>
    <property type="match status" value="1"/>
</dbReference>
<organism evidence="3 4">
    <name type="scientific">Paracoccus hibiscisoli</name>
    <dbReference type="NCBI Taxonomy" id="2023261"/>
    <lineage>
        <taxon>Bacteria</taxon>
        <taxon>Pseudomonadati</taxon>
        <taxon>Pseudomonadota</taxon>
        <taxon>Alphaproteobacteria</taxon>
        <taxon>Rhodobacterales</taxon>
        <taxon>Paracoccaceae</taxon>
        <taxon>Paracoccus</taxon>
    </lineage>
</organism>
<dbReference type="OrthoDB" id="9808689at2"/>
<accession>A0A4U0QN48</accession>
<dbReference type="Proteomes" id="UP000306223">
    <property type="component" value="Unassembled WGS sequence"/>
</dbReference>
<keyword evidence="4" id="KW-1185">Reference proteome</keyword>
<comment type="caution">
    <text evidence="3">The sequence shown here is derived from an EMBL/GenBank/DDBJ whole genome shotgun (WGS) entry which is preliminary data.</text>
</comment>
<dbReference type="InterPro" id="IPR005586">
    <property type="entry name" value="ABC_trans_aux"/>
</dbReference>
<dbReference type="AlphaFoldDB" id="A0A4U0QN48"/>